<proteinExistence type="predicted"/>
<name>A0A165HED9_9APHY</name>
<keyword evidence="2" id="KW-1185">Reference proteome</keyword>
<dbReference type="InParanoid" id="A0A165HED9"/>
<dbReference type="GeneID" id="63824938"/>
<dbReference type="AlphaFoldDB" id="A0A165HED9"/>
<dbReference type="Proteomes" id="UP000076871">
    <property type="component" value="Unassembled WGS sequence"/>
</dbReference>
<gene>
    <name evidence="1" type="ORF">LAESUDRAFT_720878</name>
</gene>
<reference evidence="1 2" key="1">
    <citation type="journal article" date="2016" name="Mol. Biol. Evol.">
        <title>Comparative Genomics of Early-Diverging Mushroom-Forming Fungi Provides Insights into the Origins of Lignocellulose Decay Capabilities.</title>
        <authorList>
            <person name="Nagy L.G."/>
            <person name="Riley R."/>
            <person name="Tritt A."/>
            <person name="Adam C."/>
            <person name="Daum C."/>
            <person name="Floudas D."/>
            <person name="Sun H."/>
            <person name="Yadav J.S."/>
            <person name="Pangilinan J."/>
            <person name="Larsson K.H."/>
            <person name="Matsuura K."/>
            <person name="Barry K."/>
            <person name="Labutti K."/>
            <person name="Kuo R."/>
            <person name="Ohm R.A."/>
            <person name="Bhattacharya S.S."/>
            <person name="Shirouzu T."/>
            <person name="Yoshinaga Y."/>
            <person name="Martin F.M."/>
            <person name="Grigoriev I.V."/>
            <person name="Hibbett D.S."/>
        </authorList>
    </citation>
    <scope>NUCLEOTIDE SEQUENCE [LARGE SCALE GENOMIC DNA]</scope>
    <source>
        <strain evidence="1 2">93-53</strain>
    </source>
</reference>
<sequence>MSFDTATSWPPGLLTIFDHCRNRPTALENRYYGPFDKLLNYCFGSSFDFYVAPQNPPTKLSRDSIVFLVVRDRNDKPVLLVEIKDDGWAQKAELRYRADIQMRER</sequence>
<dbReference type="EMBL" id="KV427607">
    <property type="protein sequence ID" value="KZT11627.1"/>
    <property type="molecule type" value="Genomic_DNA"/>
</dbReference>
<dbReference type="OrthoDB" id="3255221at2759"/>
<evidence type="ECO:0008006" key="3">
    <source>
        <dbReference type="Google" id="ProtNLM"/>
    </source>
</evidence>
<organism evidence="1 2">
    <name type="scientific">Laetiporus sulphureus 93-53</name>
    <dbReference type="NCBI Taxonomy" id="1314785"/>
    <lineage>
        <taxon>Eukaryota</taxon>
        <taxon>Fungi</taxon>
        <taxon>Dikarya</taxon>
        <taxon>Basidiomycota</taxon>
        <taxon>Agaricomycotina</taxon>
        <taxon>Agaricomycetes</taxon>
        <taxon>Polyporales</taxon>
        <taxon>Laetiporus</taxon>
    </lineage>
</organism>
<evidence type="ECO:0000313" key="1">
    <source>
        <dbReference type="EMBL" id="KZT11627.1"/>
    </source>
</evidence>
<protein>
    <recommendedName>
        <fullName evidence="3">Fungal-type protein kinase domain-containing protein</fullName>
    </recommendedName>
</protein>
<accession>A0A165HED9</accession>
<evidence type="ECO:0000313" key="2">
    <source>
        <dbReference type="Proteomes" id="UP000076871"/>
    </source>
</evidence>
<dbReference type="RefSeq" id="XP_040769367.1">
    <property type="nucleotide sequence ID" value="XM_040907909.1"/>
</dbReference>